<dbReference type="RefSeq" id="WP_343963199.1">
    <property type="nucleotide sequence ID" value="NZ_BAAAGK010000016.1"/>
</dbReference>
<dbReference type="Proteomes" id="UP001596514">
    <property type="component" value="Unassembled WGS sequence"/>
</dbReference>
<gene>
    <name evidence="2" type="ORF">ACFQVD_33950</name>
</gene>
<dbReference type="InterPro" id="IPR050816">
    <property type="entry name" value="Flavin-dep_Halogenase_NPB"/>
</dbReference>
<proteinExistence type="inferred from homology"/>
<dbReference type="SUPFAM" id="SSF51905">
    <property type="entry name" value="FAD/NAD(P)-binding domain"/>
    <property type="match status" value="1"/>
</dbReference>
<dbReference type="PANTHER" id="PTHR43747:SF4">
    <property type="entry name" value="FLAVIN-DEPENDENT TRYPTOPHAN HALOGENASE"/>
    <property type="match status" value="1"/>
</dbReference>
<dbReference type="PIRSF" id="PIRSF011396">
    <property type="entry name" value="Trp_halogenase"/>
    <property type="match status" value="1"/>
</dbReference>
<comment type="caution">
    <text evidence="2">The sequence shown here is derived from an EMBL/GenBank/DDBJ whole genome shotgun (WGS) entry which is preliminary data.</text>
</comment>
<evidence type="ECO:0000313" key="2">
    <source>
        <dbReference type="EMBL" id="MFC7605125.1"/>
    </source>
</evidence>
<dbReference type="InterPro" id="IPR006905">
    <property type="entry name" value="Flavin_halogenase"/>
</dbReference>
<comment type="similarity">
    <text evidence="1">Belongs to the flavin-dependent halogenase family. Bacterial tryptophan halogenase subfamily.</text>
</comment>
<dbReference type="EMBL" id="JBHTEE010000001">
    <property type="protein sequence ID" value="MFC7605125.1"/>
    <property type="molecule type" value="Genomic_DNA"/>
</dbReference>
<sequence>MIRSVVIVGGGTAGWMTASYLMAAFGDRIDVTLVESPQVKRIGVGEATFSTVRHFFDYLGLDEADWLPKCAGGYKLAIRFENWSGTGEYFYHPFERLRVVDGFSIADWWLELGDRSKPFDRSCFITSALCEAKRSPRMRDGSLFASELDGPLGRSTLAEQRAQFPYAYHFDADEVARYLADFSVKRGARHILDNVQHVAQDERGWISHVRTEAHGEIAGDLFIDCTGFRGMLINQTLGTQFQSFEDVLPNNRAVALRVPREQATDMSPYTTATAMSAGWMWTIPLFRRNGTGYVYSDQFISPEEAERELRQAAAPGQEDLQANHIRMRIGRNRDSWVKNCVAIGLSSAFVEPLESTGIFFIQHGIEQLVKHFPDQRWDSDQIAAYNTRVANAVDGVKEFLVLHYKSAQRDDTPYWKEAKTRAMPAGLREKLDLSRSRLLDEETIYPYFHGFESYSWNAMNLGLGHLPRTAPPALKHLDPGNALAEFARIRSEAEEMVAALPSCYEYLAGING</sequence>
<keyword evidence="3" id="KW-1185">Reference proteome</keyword>
<reference evidence="3" key="1">
    <citation type="journal article" date="2019" name="Int. J. Syst. Evol. Microbiol.">
        <title>The Global Catalogue of Microorganisms (GCM) 10K type strain sequencing project: providing services to taxonomists for standard genome sequencing and annotation.</title>
        <authorList>
            <consortium name="The Broad Institute Genomics Platform"/>
            <consortium name="The Broad Institute Genome Sequencing Center for Infectious Disease"/>
            <person name="Wu L."/>
            <person name="Ma J."/>
        </authorList>
    </citation>
    <scope>NUCLEOTIDE SEQUENCE [LARGE SCALE GENOMIC DNA]</scope>
    <source>
        <strain evidence="3">JCM 10083</strain>
    </source>
</reference>
<evidence type="ECO:0000256" key="1">
    <source>
        <dbReference type="ARBA" id="ARBA00038396"/>
    </source>
</evidence>
<dbReference type="InterPro" id="IPR036188">
    <property type="entry name" value="FAD/NAD-bd_sf"/>
</dbReference>
<protein>
    <submittedName>
        <fullName evidence="2">Tryptophan halogenase family protein</fullName>
    </submittedName>
</protein>
<dbReference type="PANTHER" id="PTHR43747">
    <property type="entry name" value="FAD-BINDING PROTEIN"/>
    <property type="match status" value="1"/>
</dbReference>
<organism evidence="2 3">
    <name type="scientific">Streptosporangium amethystogenes subsp. fukuiense</name>
    <dbReference type="NCBI Taxonomy" id="698418"/>
    <lineage>
        <taxon>Bacteria</taxon>
        <taxon>Bacillati</taxon>
        <taxon>Actinomycetota</taxon>
        <taxon>Actinomycetes</taxon>
        <taxon>Streptosporangiales</taxon>
        <taxon>Streptosporangiaceae</taxon>
        <taxon>Streptosporangium</taxon>
    </lineage>
</organism>
<dbReference type="Pfam" id="PF04820">
    <property type="entry name" value="Trp_halogenase"/>
    <property type="match status" value="1"/>
</dbReference>
<evidence type="ECO:0000313" key="3">
    <source>
        <dbReference type="Proteomes" id="UP001596514"/>
    </source>
</evidence>
<accession>A0ABW2T8V2</accession>
<name>A0ABW2T8V2_9ACTN</name>
<dbReference type="Gene3D" id="3.50.50.60">
    <property type="entry name" value="FAD/NAD(P)-binding domain"/>
    <property type="match status" value="1"/>
</dbReference>
<dbReference type="InterPro" id="IPR033856">
    <property type="entry name" value="Trp_halogen"/>
</dbReference>